<dbReference type="SUPFAM" id="SSF53448">
    <property type="entry name" value="Nucleotide-diphospho-sugar transferases"/>
    <property type="match status" value="1"/>
</dbReference>
<keyword evidence="3" id="KW-0808">Transferase</keyword>
<feature type="transmembrane region" description="Helical" evidence="7">
    <location>
        <begin position="233"/>
        <end position="254"/>
    </location>
</feature>
<reference evidence="9 10" key="1">
    <citation type="submission" date="2020-05" db="EMBL/GenBank/DDBJ databases">
        <title>Distinct polysaccharide utilization as determinants for interspecies competition between intestinal Prevotella spp.</title>
        <authorList>
            <person name="Galvez E.J.C."/>
            <person name="Iljazovic A."/>
            <person name="Strowig T."/>
        </authorList>
    </citation>
    <scope>NUCLEOTIDE SEQUENCE [LARGE SCALE GENOMIC DNA]</scope>
    <source>
        <strain evidence="9 10">PMUR</strain>
    </source>
</reference>
<evidence type="ECO:0000313" key="9">
    <source>
        <dbReference type="EMBL" id="NPD91004.1"/>
    </source>
</evidence>
<evidence type="ECO:0000256" key="3">
    <source>
        <dbReference type="ARBA" id="ARBA00022679"/>
    </source>
</evidence>
<proteinExistence type="predicted"/>
<dbReference type="InterPro" id="IPR050256">
    <property type="entry name" value="Glycosyltransferase_2"/>
</dbReference>
<feature type="transmembrane region" description="Helical" evidence="7">
    <location>
        <begin position="266"/>
        <end position="290"/>
    </location>
</feature>
<sequence length="310" mass="35706">MKIAIIVPCYNEEEVLPQTVEKLRLLIAKIKQSAGCDPHILFVDDGSRDSTWQLIKHYSKEYGCVDGIRLSHNEGHQNALWAGLEECNGRYDAMVTIDADLQDDENSIVEMAKMFMGGKDIVYGVRRERKTDTMFKRLSAQAFYRIMRRVDNEMIYNHADFRLMSARAVRALLQYRERNLYLRGIVRMLGFSEGFVYYDRKAREAGESKYPLRKMIRFSIDGITSFSDAPLKFITFAGLAMTFISFVIIAYALYEHFTGKTLQGWTSMLVSMWLIGGVITTGIGVLGIYIGKIYTEVKNRPRYFISDKTY</sequence>
<dbReference type="Proteomes" id="UP000714420">
    <property type="component" value="Unassembled WGS sequence"/>
</dbReference>
<dbReference type="Pfam" id="PF00535">
    <property type="entry name" value="Glycos_transf_2"/>
    <property type="match status" value="1"/>
</dbReference>
<keyword evidence="5 7" id="KW-1133">Transmembrane helix</keyword>
<evidence type="ECO:0000256" key="7">
    <source>
        <dbReference type="SAM" id="Phobius"/>
    </source>
</evidence>
<dbReference type="InterPro" id="IPR029044">
    <property type="entry name" value="Nucleotide-diphossugar_trans"/>
</dbReference>
<evidence type="ECO:0000256" key="6">
    <source>
        <dbReference type="ARBA" id="ARBA00023136"/>
    </source>
</evidence>
<accession>A0ABX2ALB3</accession>
<protein>
    <submittedName>
        <fullName evidence="9">Glycosyltransferase family 2 protein</fullName>
    </submittedName>
</protein>
<feature type="domain" description="Glycosyltransferase 2-like" evidence="8">
    <location>
        <begin position="5"/>
        <end position="171"/>
    </location>
</feature>
<evidence type="ECO:0000256" key="4">
    <source>
        <dbReference type="ARBA" id="ARBA00022692"/>
    </source>
</evidence>
<dbReference type="PANTHER" id="PTHR48090">
    <property type="entry name" value="UNDECAPRENYL-PHOSPHATE 4-DEOXY-4-FORMAMIDO-L-ARABINOSE TRANSFERASE-RELATED"/>
    <property type="match status" value="1"/>
</dbReference>
<comment type="subcellular location">
    <subcellularLocation>
        <location evidence="1">Membrane</location>
        <topology evidence="1">Multi-pass membrane protein</topology>
    </subcellularLocation>
</comment>
<dbReference type="CDD" id="cd04187">
    <property type="entry name" value="DPM1_like_bac"/>
    <property type="match status" value="1"/>
</dbReference>
<dbReference type="EMBL" id="JABKKF010000001">
    <property type="protein sequence ID" value="NPD91004.1"/>
    <property type="molecule type" value="Genomic_DNA"/>
</dbReference>
<keyword evidence="4 7" id="KW-0812">Transmembrane</keyword>
<evidence type="ECO:0000313" key="10">
    <source>
        <dbReference type="Proteomes" id="UP000714420"/>
    </source>
</evidence>
<organism evidence="9 10">
    <name type="scientific">Xylanibacter muris</name>
    <dbReference type="NCBI Taxonomy" id="2736290"/>
    <lineage>
        <taxon>Bacteria</taxon>
        <taxon>Pseudomonadati</taxon>
        <taxon>Bacteroidota</taxon>
        <taxon>Bacteroidia</taxon>
        <taxon>Bacteroidales</taxon>
        <taxon>Prevotellaceae</taxon>
        <taxon>Xylanibacter</taxon>
    </lineage>
</organism>
<evidence type="ECO:0000259" key="8">
    <source>
        <dbReference type="Pfam" id="PF00535"/>
    </source>
</evidence>
<keyword evidence="6 7" id="KW-0472">Membrane</keyword>
<gene>
    <name evidence="9" type="ORF">HPS56_01275</name>
</gene>
<evidence type="ECO:0000256" key="1">
    <source>
        <dbReference type="ARBA" id="ARBA00004141"/>
    </source>
</evidence>
<dbReference type="Gene3D" id="3.90.550.10">
    <property type="entry name" value="Spore Coat Polysaccharide Biosynthesis Protein SpsA, Chain A"/>
    <property type="match status" value="1"/>
</dbReference>
<dbReference type="RefSeq" id="WP_172272648.1">
    <property type="nucleotide sequence ID" value="NZ_CASGMU010000001.1"/>
</dbReference>
<dbReference type="PANTHER" id="PTHR48090:SF1">
    <property type="entry name" value="PROPHAGE BACTOPRENOL GLUCOSYL TRANSFERASE HOMOLOG"/>
    <property type="match status" value="1"/>
</dbReference>
<dbReference type="InterPro" id="IPR001173">
    <property type="entry name" value="Glyco_trans_2-like"/>
</dbReference>
<comment type="caution">
    <text evidence="9">The sequence shown here is derived from an EMBL/GenBank/DDBJ whole genome shotgun (WGS) entry which is preliminary data.</text>
</comment>
<evidence type="ECO:0000256" key="2">
    <source>
        <dbReference type="ARBA" id="ARBA00022676"/>
    </source>
</evidence>
<keyword evidence="2" id="KW-0328">Glycosyltransferase</keyword>
<name>A0ABX2ALB3_9BACT</name>
<keyword evidence="10" id="KW-1185">Reference proteome</keyword>
<evidence type="ECO:0000256" key="5">
    <source>
        <dbReference type="ARBA" id="ARBA00022989"/>
    </source>
</evidence>